<name>A0AAI9WW22_9ASCO</name>
<dbReference type="RefSeq" id="XP_049178036.1">
    <property type="nucleotide sequence ID" value="XM_049326339.1"/>
</dbReference>
<dbReference type="InterPro" id="IPR007034">
    <property type="entry name" value="BMS1_TSR1_C"/>
</dbReference>
<dbReference type="Pfam" id="PF08142">
    <property type="entry name" value="AARP2CN"/>
    <property type="match status" value="1"/>
</dbReference>
<comment type="caution">
    <text evidence="7">The sequence shown here is derived from an EMBL/GenBank/DDBJ whole genome shotgun (WGS) entry which is preliminary data.</text>
</comment>
<dbReference type="GO" id="GO:0005525">
    <property type="term" value="F:GTP binding"/>
    <property type="evidence" value="ECO:0007669"/>
    <property type="project" value="TreeGrafter"/>
</dbReference>
<dbReference type="SMART" id="SM00785">
    <property type="entry name" value="AARP2CN"/>
    <property type="match status" value="1"/>
</dbReference>
<evidence type="ECO:0000256" key="5">
    <source>
        <dbReference type="SAM" id="MobiDB-lite"/>
    </source>
</evidence>
<feature type="compositionally biased region" description="Basic residues" evidence="5">
    <location>
        <begin position="1"/>
        <end position="25"/>
    </location>
</feature>
<dbReference type="InterPro" id="IPR030387">
    <property type="entry name" value="G_Bms1/Tsr1_dom"/>
</dbReference>
<keyword evidence="8" id="KW-1185">Reference proteome</keyword>
<evidence type="ECO:0000259" key="6">
    <source>
        <dbReference type="PROSITE" id="PS51714"/>
    </source>
</evidence>
<dbReference type="PANTHER" id="PTHR12858:SF1">
    <property type="entry name" value="PRE-RRNA-PROCESSING PROTEIN TSR1 HOMOLOG"/>
    <property type="match status" value="1"/>
</dbReference>
<proteinExistence type="inferred from homology"/>
<feature type="region of interest" description="Disordered" evidence="5">
    <location>
        <begin position="1"/>
        <end position="55"/>
    </location>
</feature>
<keyword evidence="2" id="KW-0690">Ribosome biogenesis</keyword>
<dbReference type="GO" id="GO:0034511">
    <property type="term" value="F:U3 snoRNA binding"/>
    <property type="evidence" value="ECO:0007669"/>
    <property type="project" value="TreeGrafter"/>
</dbReference>
<dbReference type="GO" id="GO:0000462">
    <property type="term" value="P:maturation of SSU-rRNA from tricistronic rRNA transcript (SSU-rRNA, 5.8S rRNA, LSU-rRNA)"/>
    <property type="evidence" value="ECO:0007669"/>
    <property type="project" value="TreeGrafter"/>
</dbReference>
<dbReference type="InterPro" id="IPR012948">
    <property type="entry name" value="AARP2CN"/>
</dbReference>
<keyword evidence="3" id="KW-0539">Nucleus</keyword>
<dbReference type="GeneID" id="73382470"/>
<feature type="region of interest" description="Disordered" evidence="5">
    <location>
        <begin position="375"/>
        <end position="395"/>
    </location>
</feature>
<dbReference type="GO" id="GO:0000479">
    <property type="term" value="P:endonucleolytic cleavage of tricistronic rRNA transcript (SSU-rRNA, 5.8S rRNA, LSU-rRNA)"/>
    <property type="evidence" value="ECO:0007669"/>
    <property type="project" value="TreeGrafter"/>
</dbReference>
<evidence type="ECO:0000256" key="2">
    <source>
        <dbReference type="ARBA" id="ARBA00022517"/>
    </source>
</evidence>
<dbReference type="GO" id="GO:0030688">
    <property type="term" value="C:preribosome, small subunit precursor"/>
    <property type="evidence" value="ECO:0007669"/>
    <property type="project" value="TreeGrafter"/>
</dbReference>
<dbReference type="EMBL" id="JAHUZD010000150">
    <property type="protein sequence ID" value="KAI3402287.2"/>
    <property type="molecule type" value="Genomic_DNA"/>
</dbReference>
<gene>
    <name evidence="7" type="ORF">KGF56_004857</name>
</gene>
<dbReference type="Pfam" id="PF22298">
    <property type="entry name" value="Tsr1_G-like"/>
    <property type="match status" value="1"/>
</dbReference>
<protein>
    <submittedName>
        <fullName evidence="7">TSR1</fullName>
    </submittedName>
</protein>
<evidence type="ECO:0000256" key="4">
    <source>
        <dbReference type="ARBA" id="ARBA00038288"/>
    </source>
</evidence>
<dbReference type="PROSITE" id="PS51714">
    <property type="entry name" value="G_BMS1"/>
    <property type="match status" value="1"/>
</dbReference>
<evidence type="ECO:0000256" key="1">
    <source>
        <dbReference type="ARBA" id="ARBA00004604"/>
    </source>
</evidence>
<accession>A0AAI9WW22</accession>
<organism evidence="7 8">
    <name type="scientific">Candida oxycetoniae</name>
    <dbReference type="NCBI Taxonomy" id="497107"/>
    <lineage>
        <taxon>Eukaryota</taxon>
        <taxon>Fungi</taxon>
        <taxon>Dikarya</taxon>
        <taxon>Ascomycota</taxon>
        <taxon>Saccharomycotina</taxon>
        <taxon>Pichiomycetes</taxon>
        <taxon>Debaryomycetaceae</taxon>
        <taxon>Candida/Lodderomyces clade</taxon>
        <taxon>Candida</taxon>
    </lineage>
</organism>
<feature type="region of interest" description="Disordered" evidence="5">
    <location>
        <begin position="321"/>
        <end position="340"/>
    </location>
</feature>
<sequence length="789" mass="89656">MARGLNSHRKTLKKDHKPFKSKHATKGQLKNQFKGKVEKKSGTSLGNNVPKPLSKTARKNLARQLKENKILESKLTKKLFEGNSGAQKIITIICLTNDLSPIQIANQLFNQDEDTCTEFQYPGVVNLNVKKMRSNLKVILPNQNNILHILDAAKNSDFVVFGISATKEIEPEHGETILRTLLAQGIGSVIGVLPNLVTAYPKRNLQLDVKQSLQSFFNHFFPAEDKLYSLESASDNANCLRYICQKFPSSVSWRDSRGWVVADKAECRDQYEGIIVEGTCRGTGFNVNRLVHIPGYGDFQVEKIEKLNKLNGKHRNEMQIDEDIEESYEPDESQDTLDELNPEPIEEVVDEEMWDESNPQASSLGVRSEGKIYFNDDDDDKVNSNGTGGKRIPKGTSEYQSRWLVEDVLDEDASDLEVEVNDENEDENAKGGVFDEAIDQNDQLTDDAITEYADSEMHIDLSPEEEERQLEETRQAAKDDLEFPDEIELQPGESAVEKLSSYRGVKSLANCDWKVDEQDAERPSIWNRLLRVSNYKATKNRVNKEFSKTIQIYPGDHIRLYIKAPKFVLENVNVSVKPFCIYELLQHEHKLAVLNFSFESWEEYEKPISNKDTMVVQYGFRRQVINPVFSQASNNKNNVHKQENFHHLGNTTIATAIAPIFFTNAPVIFFKPSGSGNNNLNLELIGKGTYLGCDHTRIVAQRIVLTGHAVKIHKKVVTVRYMFFNPRDVNYFKAVGLFTRSGRSGFIKESLGTHGYFKATFDGRLTSQDVIAMSLYKRTWPEISNLYEE</sequence>
<dbReference type="GO" id="GO:0005730">
    <property type="term" value="C:nucleolus"/>
    <property type="evidence" value="ECO:0007669"/>
    <property type="project" value="UniProtKB-SubCell"/>
</dbReference>
<dbReference type="Proteomes" id="UP001202479">
    <property type="component" value="Unassembled WGS sequence"/>
</dbReference>
<dbReference type="InterPro" id="IPR039761">
    <property type="entry name" value="Bms1/Tsr1"/>
</dbReference>
<evidence type="ECO:0000256" key="3">
    <source>
        <dbReference type="ARBA" id="ARBA00023242"/>
    </source>
</evidence>
<dbReference type="Pfam" id="PF04950">
    <property type="entry name" value="RIBIOP_C"/>
    <property type="match status" value="1"/>
</dbReference>
<feature type="domain" description="Bms1-type G" evidence="6">
    <location>
        <begin position="86"/>
        <end position="249"/>
    </location>
</feature>
<evidence type="ECO:0000313" key="8">
    <source>
        <dbReference type="Proteomes" id="UP001202479"/>
    </source>
</evidence>
<comment type="similarity">
    <text evidence="4">Belongs to the TRAFAC class translation factor GTPase superfamily. Bms1-like GTPase family. TSR1 subfamily.</text>
</comment>
<evidence type="ECO:0000313" key="7">
    <source>
        <dbReference type="EMBL" id="KAI3402287.2"/>
    </source>
</evidence>
<reference evidence="7" key="1">
    <citation type="journal article" date="2022" name="DNA Res.">
        <title>Genome analysis of five recently described species of the CUG-Ser clade uncovers Candida theae as a new hybrid lineage with pathogenic potential in the Candida parapsilosis species complex.</title>
        <authorList>
            <person name="Mixao V."/>
            <person name="Del Olmo V."/>
            <person name="Hegedusova E."/>
            <person name="Saus E."/>
            <person name="Pryszcz L."/>
            <person name="Cillingova A."/>
            <person name="Nosek J."/>
            <person name="Gabaldon T."/>
        </authorList>
    </citation>
    <scope>NUCLEOTIDE SEQUENCE</scope>
    <source>
        <strain evidence="7">CBS 10844</strain>
    </source>
</reference>
<dbReference type="GO" id="GO:0003924">
    <property type="term" value="F:GTPase activity"/>
    <property type="evidence" value="ECO:0007669"/>
    <property type="project" value="TreeGrafter"/>
</dbReference>
<dbReference type="AlphaFoldDB" id="A0AAI9WW22"/>
<comment type="subcellular location">
    <subcellularLocation>
        <location evidence="1">Nucleus</location>
        <location evidence="1">Nucleolus</location>
    </subcellularLocation>
</comment>
<dbReference type="SMART" id="SM01362">
    <property type="entry name" value="DUF663"/>
    <property type="match status" value="1"/>
</dbReference>
<dbReference type="PANTHER" id="PTHR12858">
    <property type="entry name" value="RIBOSOME BIOGENESIS PROTEIN"/>
    <property type="match status" value="1"/>
</dbReference>